<accession>A0A4P6Q1E0</accession>
<name>A0A4P6Q1E0_9ACTN</name>
<reference evidence="2 3" key="1">
    <citation type="submission" date="2019-02" db="EMBL/GenBank/DDBJ databases">
        <authorList>
            <person name="Khodamoradi S."/>
            <person name="Hahnke R.L."/>
            <person name="Kaempfer P."/>
            <person name="Schumann P."/>
            <person name="Rohde M."/>
            <person name="Steinert M."/>
            <person name="Luzhetskyy A."/>
            <person name="Wink J."/>
            <person name="Ruckert C."/>
        </authorList>
    </citation>
    <scope>NUCLEOTIDE SEQUENCE [LARGE SCALE GENOMIC DNA]</scope>
    <source>
        <strain evidence="2 3">M2</strain>
    </source>
</reference>
<gene>
    <name evidence="2" type="ORF">EKD16_13080</name>
</gene>
<dbReference type="KEGG" id="strr:EKD16_13080"/>
<sequence>MNPEAPPPATTPPGAALPAVTGPDADADALRLLAARLVEHDMRHGSDTIAPAAHAAWRHVRRRLRSGASTAYAAAAAELAEVAGWVLFDAEHPAAPAVTAEAAGAAERAAERPMRDFAVTNLALMEAERGRTGAAARLAADLLQSPRLPGRVAQLARIRLGRALAPAGYHQASRALLGRAAADLQDSLQPRDPAWTWWLDECEVAGHRGLALAAEGRLAAALAVLQRAADLTGPRRSADARSHLHHHVSVAAVAARLGAWPECGAALEQIRASAPHVASARNRRRLRAALHLVGSRPGAPGPLVDLARHTAGAAPGLTPIRPAGSARPWPRGRTPRG</sequence>
<feature type="compositionally biased region" description="Pro residues" evidence="1">
    <location>
        <begin position="1"/>
        <end position="11"/>
    </location>
</feature>
<feature type="compositionally biased region" description="Low complexity" evidence="1">
    <location>
        <begin position="12"/>
        <end position="22"/>
    </location>
</feature>
<evidence type="ECO:0000256" key="1">
    <source>
        <dbReference type="SAM" id="MobiDB-lite"/>
    </source>
</evidence>
<feature type="region of interest" description="Disordered" evidence="1">
    <location>
        <begin position="1"/>
        <end position="22"/>
    </location>
</feature>
<proteinExistence type="predicted"/>
<evidence type="ECO:0000313" key="2">
    <source>
        <dbReference type="EMBL" id="QBI54398.1"/>
    </source>
</evidence>
<dbReference type="AlphaFoldDB" id="A0A4P6Q1E0"/>
<evidence type="ECO:0000313" key="3">
    <source>
        <dbReference type="Proteomes" id="UP000292235"/>
    </source>
</evidence>
<feature type="region of interest" description="Disordered" evidence="1">
    <location>
        <begin position="313"/>
        <end position="337"/>
    </location>
</feature>
<dbReference type="EMBL" id="CP036455">
    <property type="protein sequence ID" value="QBI54398.1"/>
    <property type="molecule type" value="Genomic_DNA"/>
</dbReference>
<protein>
    <submittedName>
        <fullName evidence="2">Uncharacterized protein</fullName>
    </submittedName>
</protein>
<dbReference type="Proteomes" id="UP000292235">
    <property type="component" value="Chromosome"/>
</dbReference>
<keyword evidence="3" id="KW-1185">Reference proteome</keyword>
<organism evidence="2 3">
    <name type="scientific">Streptomonospora litoralis</name>
    <dbReference type="NCBI Taxonomy" id="2498135"/>
    <lineage>
        <taxon>Bacteria</taxon>
        <taxon>Bacillati</taxon>
        <taxon>Actinomycetota</taxon>
        <taxon>Actinomycetes</taxon>
        <taxon>Streptosporangiales</taxon>
        <taxon>Nocardiopsidaceae</taxon>
        <taxon>Streptomonospora</taxon>
    </lineage>
</organism>
<dbReference type="RefSeq" id="WP_131098585.1">
    <property type="nucleotide sequence ID" value="NZ_CP036455.1"/>
</dbReference>
<dbReference type="OrthoDB" id="3428567at2"/>